<evidence type="ECO:0000313" key="2">
    <source>
        <dbReference type="Proteomes" id="UP000198356"/>
    </source>
</evidence>
<dbReference type="Proteomes" id="UP000198356">
    <property type="component" value="Unassembled WGS sequence"/>
</dbReference>
<gene>
    <name evidence="1" type="ORF">SAMN05421770_11922</name>
</gene>
<protein>
    <submittedName>
        <fullName evidence="1">Uncharacterized protein</fullName>
    </submittedName>
</protein>
<dbReference type="OrthoDB" id="121081at2"/>
<reference evidence="1 2" key="1">
    <citation type="submission" date="2017-06" db="EMBL/GenBank/DDBJ databases">
        <authorList>
            <person name="Kim H.J."/>
            <person name="Triplett B.A."/>
        </authorList>
    </citation>
    <scope>NUCLEOTIDE SEQUENCE [LARGE SCALE GENOMIC DNA]</scope>
    <source>
        <strain evidence="1 2">DSM 18704</strain>
    </source>
</reference>
<sequence>MPLLRIPASLGIATSQAEPKPSLALKTIATRLPPAEIKAIEAAAQLAGQTCAEWMREAILLHLKRPARKKKSVPDATLLAEILGLRSLVQNLIAAASDLPEETVQRIVKHADAIKEGKAEEMLRRLEDVPTEAQ</sequence>
<name>A0A239MRA4_9BACT</name>
<dbReference type="RefSeq" id="WP_089410531.1">
    <property type="nucleotide sequence ID" value="NZ_FZOU01000019.1"/>
</dbReference>
<keyword evidence="2" id="KW-1185">Reference proteome</keyword>
<dbReference type="AlphaFoldDB" id="A0A239MRA4"/>
<evidence type="ECO:0000313" key="1">
    <source>
        <dbReference type="EMBL" id="SNT44498.1"/>
    </source>
</evidence>
<dbReference type="EMBL" id="FZOU01000019">
    <property type="protein sequence ID" value="SNT44498.1"/>
    <property type="molecule type" value="Genomic_DNA"/>
</dbReference>
<proteinExistence type="predicted"/>
<accession>A0A239MRA4</accession>
<organism evidence="1 2">
    <name type="scientific">Granulicella rosea</name>
    <dbReference type="NCBI Taxonomy" id="474952"/>
    <lineage>
        <taxon>Bacteria</taxon>
        <taxon>Pseudomonadati</taxon>
        <taxon>Acidobacteriota</taxon>
        <taxon>Terriglobia</taxon>
        <taxon>Terriglobales</taxon>
        <taxon>Acidobacteriaceae</taxon>
        <taxon>Granulicella</taxon>
    </lineage>
</organism>